<dbReference type="CDD" id="cd01134">
    <property type="entry name" value="V_A-ATPase_A"/>
    <property type="match status" value="1"/>
</dbReference>
<dbReference type="PANTHER" id="PTHR43607">
    <property type="entry name" value="V-TYPE PROTON ATPASE CATALYTIC SUBUNIT A"/>
    <property type="match status" value="1"/>
</dbReference>
<dbReference type="Gene3D" id="1.10.1140.10">
    <property type="entry name" value="Bovine Mitochondrial F1-atpase, Atp Synthase Beta Chain, Chain D, domain 3"/>
    <property type="match status" value="1"/>
</dbReference>
<dbReference type="NCBIfam" id="NF003220">
    <property type="entry name" value="PRK04192.1"/>
    <property type="match status" value="1"/>
</dbReference>
<dbReference type="Gene3D" id="3.30.420.40">
    <property type="match status" value="2"/>
</dbReference>
<dbReference type="GO" id="GO:0005524">
    <property type="term" value="F:ATP binding"/>
    <property type="evidence" value="ECO:0007669"/>
    <property type="project" value="UniProtKB-KW"/>
</dbReference>
<dbReference type="Pfam" id="PF16886">
    <property type="entry name" value="ATP-synt_ab_Xtn"/>
    <property type="match status" value="1"/>
</dbReference>
<dbReference type="SUPFAM" id="SSF53067">
    <property type="entry name" value="Actin-like ATPase domain"/>
    <property type="match status" value="2"/>
</dbReference>
<dbReference type="Pfam" id="PF02874">
    <property type="entry name" value="ATP-synt_ab_N"/>
    <property type="match status" value="1"/>
</dbReference>
<gene>
    <name evidence="15" type="ORF">Mgra_00008469</name>
</gene>
<evidence type="ECO:0000256" key="5">
    <source>
        <dbReference type="ARBA" id="ARBA00022741"/>
    </source>
</evidence>
<evidence type="ECO:0000256" key="4">
    <source>
        <dbReference type="ARBA" id="ARBA00022448"/>
    </source>
</evidence>
<dbReference type="Pfam" id="PF00006">
    <property type="entry name" value="ATP-synt_ab"/>
    <property type="match status" value="1"/>
</dbReference>
<dbReference type="InterPro" id="IPR018181">
    <property type="entry name" value="Heat_shock_70_CS"/>
</dbReference>
<keyword evidence="8" id="KW-1278">Translocase</keyword>
<keyword evidence="5" id="KW-0547">Nucleotide-binding</keyword>
<dbReference type="InterPro" id="IPR055190">
    <property type="entry name" value="ATP-synt_VA_C"/>
</dbReference>
<dbReference type="CDD" id="cd18119">
    <property type="entry name" value="ATP-synt_V_A-type_alpha_N"/>
    <property type="match status" value="1"/>
</dbReference>
<keyword evidence="6" id="KW-0375">Hydrogen ion transport</keyword>
<dbReference type="Proteomes" id="UP000605970">
    <property type="component" value="Unassembled WGS sequence"/>
</dbReference>
<evidence type="ECO:0000259" key="11">
    <source>
        <dbReference type="Pfam" id="PF00006"/>
    </source>
</evidence>
<dbReference type="GO" id="GO:0140662">
    <property type="term" value="F:ATP-dependent protein folding chaperone"/>
    <property type="evidence" value="ECO:0007669"/>
    <property type="project" value="InterPro"/>
</dbReference>
<dbReference type="GO" id="GO:0006950">
    <property type="term" value="P:response to stress"/>
    <property type="evidence" value="ECO:0007669"/>
    <property type="project" value="UniProtKB-ARBA"/>
</dbReference>
<dbReference type="Pfam" id="PF00012">
    <property type="entry name" value="HSP70"/>
    <property type="match status" value="1"/>
</dbReference>
<dbReference type="GO" id="GO:0016887">
    <property type="term" value="F:ATP hydrolysis activity"/>
    <property type="evidence" value="ECO:0007669"/>
    <property type="project" value="InterPro"/>
</dbReference>
<dbReference type="InterPro" id="IPR000194">
    <property type="entry name" value="ATPase_F1/V1/A1_a/bsu_nucl-bd"/>
</dbReference>
<dbReference type="InterPro" id="IPR023366">
    <property type="entry name" value="ATP_synth_asu-like_sf"/>
</dbReference>
<feature type="domain" description="ATPase F1/V1/A1 complex alpha/beta subunit N-terminal" evidence="12">
    <location>
        <begin position="547"/>
        <end position="609"/>
    </location>
</feature>
<proteinExistence type="inferred from homology"/>
<dbReference type="FunFam" id="3.90.640.10:FF:000003">
    <property type="entry name" value="Molecular chaperone DnaK"/>
    <property type="match status" value="1"/>
</dbReference>
<dbReference type="Pfam" id="PF22919">
    <property type="entry name" value="ATP-synt_VA_C"/>
    <property type="match status" value="1"/>
</dbReference>
<evidence type="ECO:0000256" key="9">
    <source>
        <dbReference type="ARBA" id="ARBA00023065"/>
    </source>
</evidence>
<dbReference type="Gene3D" id="2.40.30.20">
    <property type="match status" value="1"/>
</dbReference>
<dbReference type="GO" id="GO:0046961">
    <property type="term" value="F:proton-transporting ATPase activity, rotational mechanism"/>
    <property type="evidence" value="ECO:0007669"/>
    <property type="project" value="InterPro"/>
</dbReference>
<reference evidence="15" key="1">
    <citation type="journal article" date="2020" name="Ecol. Evol.">
        <title>Genome structure and content of the rice root-knot nematode (Meloidogyne graminicola).</title>
        <authorList>
            <person name="Phan N.T."/>
            <person name="Danchin E.G.J."/>
            <person name="Klopp C."/>
            <person name="Perfus-Barbeoch L."/>
            <person name="Kozlowski D.K."/>
            <person name="Koutsovoulos G.D."/>
            <person name="Lopez-Roques C."/>
            <person name="Bouchez O."/>
            <person name="Zahm M."/>
            <person name="Besnard G."/>
            <person name="Bellafiore S."/>
        </authorList>
    </citation>
    <scope>NUCLEOTIDE SEQUENCE</scope>
    <source>
        <strain evidence="15">VN-18</strain>
    </source>
</reference>
<dbReference type="FunFam" id="3.40.50.300:FF:000052">
    <property type="entry name" value="V-type proton ATPase catalytic subunit A"/>
    <property type="match status" value="1"/>
</dbReference>
<evidence type="ECO:0000313" key="15">
    <source>
        <dbReference type="EMBL" id="KAF7632093.1"/>
    </source>
</evidence>
<feature type="domain" description="ATP synthase A/B type C-terminal" evidence="14">
    <location>
        <begin position="989"/>
        <end position="1042"/>
    </location>
</feature>
<dbReference type="EMBL" id="JABEBT010000112">
    <property type="protein sequence ID" value="KAF7632093.1"/>
    <property type="molecule type" value="Genomic_DNA"/>
</dbReference>
<evidence type="ECO:0000256" key="1">
    <source>
        <dbReference type="ARBA" id="ARBA00007381"/>
    </source>
</evidence>
<evidence type="ECO:0000256" key="7">
    <source>
        <dbReference type="ARBA" id="ARBA00022840"/>
    </source>
</evidence>
<dbReference type="GO" id="GO:0005765">
    <property type="term" value="C:lysosomal membrane"/>
    <property type="evidence" value="ECO:0007669"/>
    <property type="project" value="TreeGrafter"/>
</dbReference>
<comment type="caution">
    <text evidence="15">The sequence shown here is derived from an EMBL/GenBank/DDBJ whole genome shotgun (WGS) entry which is preliminary data.</text>
</comment>
<dbReference type="OrthoDB" id="1676488at2759"/>
<dbReference type="SUPFAM" id="SSF52540">
    <property type="entry name" value="P-loop containing nucleoside triphosphate hydrolases"/>
    <property type="match status" value="1"/>
</dbReference>
<keyword evidence="9" id="KW-0406">Ion transport</keyword>
<comment type="similarity">
    <text evidence="2">Belongs to the ATPase alpha/beta chains family.</text>
</comment>
<sequence>MWLENNKKAEKNVIEDKYKEFKGSYSKIISTIILKKKYTNKITTIKIKEENIEKEDYSSVIFQSTNSSFLESTTFGSYLDNLTVSKQKIISQNSFISKGKIMSHEHDFTGIGDGSTGPTFEEMFGLEQTSGNVQSSSTAQDVDQFSLNTPQPVISPTTEVRKHFVGIDFGTNYCRVSVYKNGKVEFRNENKTLHPIEICSMLLTKMKRTAEAHYGDSVTDAVIAVPANFNAGQRRAIIDACSIAGINVFGLINEPTATALAYGLSNKMNVDRNILIFDLGGGTFDVSVVSIVKGTSFYVKSTAGDTHLGGEDFTDLLVNYLKQKLIQKYGYDISNDPYAVRRLRIDAEQIKQTLSTSVQTFLQFNIHGVIKLVIYRCDFEQLCMHLFKKMMQLVEQVLSNADLNKDRIDEIIMVGGSCSIPKVEEMLSAKFPNKKINLLNKPKHPVADGAAIWAAILSGVTDLNTIGVSISDPFLLEIETPGINNLELQQMVENATRFEEASLEYSERMNIIYKLKSGVYKPSLKSEKQISMPPSAKEVKEAQYGYVYGVSGPVVTAEKMSGAAMYELVRVGHNELVGEIIRLEGDYATIQVYEETSAVTIGDPVLRTGKPLSVELGPGIMGSIFDGIQRPLHDIAQITQSIYIPKGINTTALSRTKEWEFIPKQGLRPGDHVTGGDIVGIVYESALVKHSIMVPPNACGTLKFLAPKGSYNVTERILEVEFSGDIQNYSMLQVWPVRQPRPVAEKLAANYPLLCGQRVLDALFPCVQGGTTAIPGAFGCGKTVISQSLSKYSNSDAIIYVGCGERGNEMSEVLRDFPELTMEVDGKTTSIMERTALVANTSNMPVAAREASIYTGITLAEYFRDMGLNVAMMADSTSRWAEALREISGRLGEMPADSGYPAYLAARLASFYERAGKVRCRGSPERDGSVTIVGAVSPPGGDFADPVTTATLGIVQVFWGLDKKLAQRKHFPSINWLISYSNYMRALDDYYEKNFPEFVPLRTKFKEILQEEEDLSEIVQLVGKASLAESDKITLEVAKIIKR</sequence>
<dbReference type="SUPFAM" id="SSF50615">
    <property type="entry name" value="N-terminal domain of alpha and beta subunits of F1 ATP synthase"/>
    <property type="match status" value="1"/>
</dbReference>
<keyword evidence="4" id="KW-0813">Transport</keyword>
<dbReference type="GO" id="GO:0046034">
    <property type="term" value="P:ATP metabolic process"/>
    <property type="evidence" value="ECO:0007669"/>
    <property type="project" value="InterPro"/>
</dbReference>
<dbReference type="Gene3D" id="3.30.30.30">
    <property type="match status" value="1"/>
</dbReference>
<dbReference type="InterPro" id="IPR004100">
    <property type="entry name" value="ATPase_F1/V1/A1_a/bsu_N"/>
</dbReference>
<name>A0A8S9ZFN9_9BILA</name>
<dbReference type="FunFam" id="2.40.50.100:FF:000008">
    <property type="entry name" value="V-type proton ATPase catalytic subunit A"/>
    <property type="match status" value="1"/>
</dbReference>
<dbReference type="PROSITE" id="PS00329">
    <property type="entry name" value="HSP70_2"/>
    <property type="match status" value="1"/>
</dbReference>
<dbReference type="FunFam" id="2.40.30.20:FF:000002">
    <property type="entry name" value="V-type proton ATPase catalytic subunit A"/>
    <property type="match status" value="1"/>
</dbReference>
<evidence type="ECO:0000256" key="6">
    <source>
        <dbReference type="ARBA" id="ARBA00022781"/>
    </source>
</evidence>
<dbReference type="InterPro" id="IPR013126">
    <property type="entry name" value="Hsp_70_fam"/>
</dbReference>
<dbReference type="GO" id="GO:0033180">
    <property type="term" value="C:proton-transporting V-type ATPase, V1 domain"/>
    <property type="evidence" value="ECO:0007669"/>
    <property type="project" value="InterPro"/>
</dbReference>
<keyword evidence="7" id="KW-0067">ATP-binding</keyword>
<feature type="domain" description="ATPase F1/V1/A1 complex alpha/beta subunit nucleotide-binding" evidence="11">
    <location>
        <begin position="756"/>
        <end position="981"/>
    </location>
</feature>
<dbReference type="Gene3D" id="3.90.640.10">
    <property type="entry name" value="Actin, Chain A, domain 4"/>
    <property type="match status" value="1"/>
</dbReference>
<evidence type="ECO:0000256" key="2">
    <source>
        <dbReference type="ARBA" id="ARBA00008936"/>
    </source>
</evidence>
<organism evidence="15 16">
    <name type="scientific">Meloidogyne graminicola</name>
    <dbReference type="NCBI Taxonomy" id="189291"/>
    <lineage>
        <taxon>Eukaryota</taxon>
        <taxon>Metazoa</taxon>
        <taxon>Ecdysozoa</taxon>
        <taxon>Nematoda</taxon>
        <taxon>Chromadorea</taxon>
        <taxon>Rhabditida</taxon>
        <taxon>Tylenchina</taxon>
        <taxon>Tylenchomorpha</taxon>
        <taxon>Tylenchoidea</taxon>
        <taxon>Meloidogynidae</taxon>
        <taxon>Meloidogyninae</taxon>
        <taxon>Meloidogyne</taxon>
    </lineage>
</organism>
<dbReference type="AlphaFoldDB" id="A0A8S9ZFN9"/>
<evidence type="ECO:0000256" key="8">
    <source>
        <dbReference type="ARBA" id="ARBA00022967"/>
    </source>
</evidence>
<evidence type="ECO:0000256" key="3">
    <source>
        <dbReference type="ARBA" id="ARBA00012473"/>
    </source>
</evidence>
<comment type="catalytic activity">
    <reaction evidence="10">
        <text>ATP + H2O + 4 H(+)(in) = ADP + phosphate + 5 H(+)(out)</text>
        <dbReference type="Rhea" id="RHEA:57720"/>
        <dbReference type="ChEBI" id="CHEBI:15377"/>
        <dbReference type="ChEBI" id="CHEBI:15378"/>
        <dbReference type="ChEBI" id="CHEBI:30616"/>
        <dbReference type="ChEBI" id="CHEBI:43474"/>
        <dbReference type="ChEBI" id="CHEBI:456216"/>
        <dbReference type="EC" id="7.1.2.2"/>
    </reaction>
</comment>
<dbReference type="InterPro" id="IPR036121">
    <property type="entry name" value="ATPase_F1/V1/A1_a/bsu_N_sf"/>
</dbReference>
<accession>A0A8S9ZFN9</accession>
<dbReference type="FunFam" id="3.30.420.40:FF:000028">
    <property type="entry name" value="heat shock 70 kDa protein-like"/>
    <property type="match status" value="1"/>
</dbReference>
<dbReference type="PROSITE" id="PS00152">
    <property type="entry name" value="ATPASE_ALPHA_BETA"/>
    <property type="match status" value="1"/>
</dbReference>
<dbReference type="CDD" id="cd18111">
    <property type="entry name" value="ATP-synt_V_A-type_alpha_C"/>
    <property type="match status" value="1"/>
</dbReference>
<comment type="similarity">
    <text evidence="1">Belongs to the heat shock protein 70 family.</text>
</comment>
<dbReference type="InterPro" id="IPR020003">
    <property type="entry name" value="ATPase_a/bsu_AS"/>
</dbReference>
<dbReference type="InterPro" id="IPR005725">
    <property type="entry name" value="ATPase_V1-cplx_asu"/>
</dbReference>
<dbReference type="InterPro" id="IPR024034">
    <property type="entry name" value="ATPase_F1/V1_b/a_C"/>
</dbReference>
<dbReference type="Gene3D" id="2.40.50.100">
    <property type="match status" value="1"/>
</dbReference>
<dbReference type="InterPro" id="IPR027417">
    <property type="entry name" value="P-loop_NTPase"/>
</dbReference>
<dbReference type="NCBIfam" id="TIGR01042">
    <property type="entry name" value="V-ATPase_V1_A"/>
    <property type="match status" value="1"/>
</dbReference>
<evidence type="ECO:0000259" key="13">
    <source>
        <dbReference type="Pfam" id="PF16886"/>
    </source>
</evidence>
<protein>
    <recommendedName>
        <fullName evidence="3">H(+)-transporting two-sector ATPase</fullName>
        <ecNumber evidence="3">7.1.2.2</ecNumber>
    </recommendedName>
</protein>
<evidence type="ECO:0000259" key="12">
    <source>
        <dbReference type="Pfam" id="PF02874"/>
    </source>
</evidence>
<evidence type="ECO:0000259" key="14">
    <source>
        <dbReference type="Pfam" id="PF22919"/>
    </source>
</evidence>
<dbReference type="InterPro" id="IPR022878">
    <property type="entry name" value="V-ATPase_asu"/>
</dbReference>
<dbReference type="InterPro" id="IPR043129">
    <property type="entry name" value="ATPase_NBD"/>
</dbReference>
<dbReference type="InterPro" id="IPR031686">
    <property type="entry name" value="ATP-synth_a_Xtn"/>
</dbReference>
<dbReference type="SUPFAM" id="SSF47917">
    <property type="entry name" value="C-terminal domain of alpha and beta subunits of F1 ATP synthase"/>
    <property type="match status" value="1"/>
</dbReference>
<evidence type="ECO:0000256" key="10">
    <source>
        <dbReference type="ARBA" id="ARBA00048383"/>
    </source>
</evidence>
<evidence type="ECO:0000313" key="16">
    <source>
        <dbReference type="Proteomes" id="UP000605970"/>
    </source>
</evidence>
<dbReference type="EC" id="7.1.2.2" evidence="3"/>
<dbReference type="PANTHER" id="PTHR43607:SF1">
    <property type="entry name" value="H(+)-TRANSPORTING TWO-SECTOR ATPASE"/>
    <property type="match status" value="1"/>
</dbReference>
<keyword evidence="16" id="KW-1185">Reference proteome</keyword>
<dbReference type="Gene3D" id="3.40.50.300">
    <property type="entry name" value="P-loop containing nucleotide triphosphate hydrolases"/>
    <property type="match status" value="1"/>
</dbReference>
<feature type="domain" description="ATPsynthase alpha/beta subunit barrel-sandwich" evidence="13">
    <location>
        <begin position="651"/>
        <end position="738"/>
    </location>
</feature>